<keyword evidence="3" id="KW-1185">Reference proteome</keyword>
<gene>
    <name evidence="2" type="ORF">GA0070618_0679</name>
</gene>
<evidence type="ECO:0000256" key="1">
    <source>
        <dbReference type="SAM" id="MobiDB-lite"/>
    </source>
</evidence>
<evidence type="ECO:0000313" key="2">
    <source>
        <dbReference type="EMBL" id="SCE75631.1"/>
    </source>
</evidence>
<sequence>MGKKTIHVSDFSGTVLPTDDEVVRVVVLEHPDLVTGPVQLEISPTEVEGIDDAALDVAVVEIYDPQGDGEPRRVVLTASEFDAMSTETPMAQLLRTAERVRPPKARKTAEKIDYGTVEHAGKPHRGRVTDEEATLVRERLDEVNKRLADAGLRQIDPADPEHAARYGFPTPAAPTPTSPDAVSTPDPAGEPTPATQATPA</sequence>
<feature type="region of interest" description="Disordered" evidence="1">
    <location>
        <begin position="152"/>
        <end position="200"/>
    </location>
</feature>
<dbReference type="AlphaFoldDB" id="A0A1C4UVG6"/>
<organism evidence="2 3">
    <name type="scientific">Micromonospora echinospora</name>
    <name type="common">Micromonospora purpurea</name>
    <dbReference type="NCBI Taxonomy" id="1877"/>
    <lineage>
        <taxon>Bacteria</taxon>
        <taxon>Bacillati</taxon>
        <taxon>Actinomycetota</taxon>
        <taxon>Actinomycetes</taxon>
        <taxon>Micromonosporales</taxon>
        <taxon>Micromonosporaceae</taxon>
        <taxon>Micromonospora</taxon>
    </lineage>
</organism>
<proteinExistence type="predicted"/>
<dbReference type="InParanoid" id="A0A1C4UVG6"/>
<accession>A0A1C4UVG6</accession>
<evidence type="ECO:0000313" key="3">
    <source>
        <dbReference type="Proteomes" id="UP000198253"/>
    </source>
</evidence>
<name>A0A1C4UVG6_MICEC</name>
<protein>
    <submittedName>
        <fullName evidence="2">Uncharacterized protein</fullName>
    </submittedName>
</protein>
<dbReference type="Proteomes" id="UP000198253">
    <property type="component" value="Chromosome I"/>
</dbReference>
<dbReference type="EMBL" id="LT607413">
    <property type="protein sequence ID" value="SCE75631.1"/>
    <property type="molecule type" value="Genomic_DNA"/>
</dbReference>
<feature type="compositionally biased region" description="Low complexity" evidence="1">
    <location>
        <begin position="178"/>
        <end position="187"/>
    </location>
</feature>
<reference evidence="3" key="1">
    <citation type="submission" date="2016-06" db="EMBL/GenBank/DDBJ databases">
        <authorList>
            <person name="Varghese N."/>
            <person name="Submissions Spin"/>
        </authorList>
    </citation>
    <scope>NUCLEOTIDE SEQUENCE [LARGE SCALE GENOMIC DNA]</scope>
    <source>
        <strain evidence="3">DSM 43816</strain>
    </source>
</reference>